<gene>
    <name evidence="12" type="ORF">HPP92_013337</name>
</gene>
<evidence type="ECO:0000256" key="8">
    <source>
        <dbReference type="SAM" id="Coils"/>
    </source>
</evidence>
<evidence type="ECO:0000259" key="11">
    <source>
        <dbReference type="PROSITE" id="PS50866"/>
    </source>
</evidence>
<dbReference type="SMART" id="SM01190">
    <property type="entry name" value="EMP24_GP25L"/>
    <property type="match status" value="1"/>
</dbReference>
<feature type="transmembrane region" description="Helical" evidence="9">
    <location>
        <begin position="187"/>
        <end position="209"/>
    </location>
</feature>
<dbReference type="Pfam" id="PF01105">
    <property type="entry name" value="EMP24_GP25L"/>
    <property type="match status" value="1"/>
</dbReference>
<proteinExistence type="inferred from homology"/>
<keyword evidence="6 9" id="KW-0472">Membrane</keyword>
<evidence type="ECO:0000256" key="2">
    <source>
        <dbReference type="ARBA" id="ARBA00007104"/>
    </source>
</evidence>
<keyword evidence="13" id="KW-1185">Reference proteome</keyword>
<evidence type="ECO:0000256" key="4">
    <source>
        <dbReference type="ARBA" id="ARBA00022729"/>
    </source>
</evidence>
<evidence type="ECO:0000256" key="10">
    <source>
        <dbReference type="SAM" id="SignalP"/>
    </source>
</evidence>
<keyword evidence="8" id="KW-0175">Coiled coil</keyword>
<evidence type="ECO:0000256" key="6">
    <source>
        <dbReference type="ARBA" id="ARBA00023136"/>
    </source>
</evidence>
<keyword evidence="5 9" id="KW-1133">Transmembrane helix</keyword>
<comment type="caution">
    <text evidence="12">The sequence shown here is derived from an EMBL/GenBank/DDBJ whole genome shotgun (WGS) entry which is preliminary data.</text>
</comment>
<feature type="domain" description="GOLD" evidence="11">
    <location>
        <begin position="41"/>
        <end position="154"/>
    </location>
</feature>
<protein>
    <recommendedName>
        <fullName evidence="11">GOLD domain-containing protein</fullName>
    </recommendedName>
</protein>
<reference evidence="12 13" key="1">
    <citation type="journal article" date="2020" name="Nat. Food">
        <title>A phased Vanilla planifolia genome enables genetic improvement of flavour and production.</title>
        <authorList>
            <person name="Hasing T."/>
            <person name="Tang H."/>
            <person name="Brym M."/>
            <person name="Khazi F."/>
            <person name="Huang T."/>
            <person name="Chambers A.H."/>
        </authorList>
    </citation>
    <scope>NUCLEOTIDE SEQUENCE [LARGE SCALE GENOMIC DNA]</scope>
    <source>
        <tissue evidence="12">Leaf</tissue>
    </source>
</reference>
<dbReference type="InterPro" id="IPR009038">
    <property type="entry name" value="GOLD_dom"/>
</dbReference>
<dbReference type="GO" id="GO:0016020">
    <property type="term" value="C:membrane"/>
    <property type="evidence" value="ECO:0007669"/>
    <property type="project" value="UniProtKB-SubCell"/>
</dbReference>
<name>A0A835QN87_VANPL</name>
<evidence type="ECO:0000256" key="7">
    <source>
        <dbReference type="RuleBase" id="RU003827"/>
    </source>
</evidence>
<feature type="chain" id="PRO_5032457712" description="GOLD domain-containing protein" evidence="10">
    <location>
        <begin position="32"/>
        <end position="219"/>
    </location>
</feature>
<evidence type="ECO:0000256" key="1">
    <source>
        <dbReference type="ARBA" id="ARBA00004479"/>
    </source>
</evidence>
<dbReference type="PANTHER" id="PTHR22811">
    <property type="entry name" value="TRANSMEMBRANE EMP24 DOMAIN-CONTAINING PROTEIN"/>
    <property type="match status" value="1"/>
</dbReference>
<evidence type="ECO:0000256" key="5">
    <source>
        <dbReference type="ARBA" id="ARBA00022989"/>
    </source>
</evidence>
<feature type="coiled-coil region" evidence="8">
    <location>
        <begin position="138"/>
        <end position="165"/>
    </location>
</feature>
<dbReference type="PROSITE" id="PS50866">
    <property type="entry name" value="GOLD"/>
    <property type="match status" value="1"/>
</dbReference>
<dbReference type="AlphaFoldDB" id="A0A835QN87"/>
<organism evidence="12 13">
    <name type="scientific">Vanilla planifolia</name>
    <name type="common">Vanilla</name>
    <dbReference type="NCBI Taxonomy" id="51239"/>
    <lineage>
        <taxon>Eukaryota</taxon>
        <taxon>Viridiplantae</taxon>
        <taxon>Streptophyta</taxon>
        <taxon>Embryophyta</taxon>
        <taxon>Tracheophyta</taxon>
        <taxon>Spermatophyta</taxon>
        <taxon>Magnoliopsida</taxon>
        <taxon>Liliopsida</taxon>
        <taxon>Asparagales</taxon>
        <taxon>Orchidaceae</taxon>
        <taxon>Vanilloideae</taxon>
        <taxon>Vanilleae</taxon>
        <taxon>Vanilla</taxon>
    </lineage>
</organism>
<keyword evidence="3 7" id="KW-0812">Transmembrane</keyword>
<dbReference type="EMBL" id="JADCNL010000006">
    <property type="protein sequence ID" value="KAG0476496.1"/>
    <property type="molecule type" value="Genomic_DNA"/>
</dbReference>
<sequence>MRMPKISQAKEMEFWPMLMLLVAASIPGGDAVWLNLPPAGPKCVSEEIHTNIVVLGSYAVVYENDKHYSTATISVEVTSPYGNTLHREENVTAGEFGFTSSETGNHMACFWLEDVKKESGASVILNWRTGIAAKDWHAVAKKEKIEGVELELTKLEAAVEAIHENILYLKDREAEMREVSERTNARVAWLSMLSVGVCIAASALQVLYLKSFFHEKKLL</sequence>
<accession>A0A835QN87</accession>
<dbReference type="Proteomes" id="UP000636800">
    <property type="component" value="Chromosome 6"/>
</dbReference>
<feature type="signal peptide" evidence="10">
    <location>
        <begin position="1"/>
        <end position="31"/>
    </location>
</feature>
<evidence type="ECO:0000256" key="3">
    <source>
        <dbReference type="ARBA" id="ARBA00022692"/>
    </source>
</evidence>
<keyword evidence="4 10" id="KW-0732">Signal</keyword>
<evidence type="ECO:0000313" key="13">
    <source>
        <dbReference type="Proteomes" id="UP000636800"/>
    </source>
</evidence>
<comment type="subcellular location">
    <subcellularLocation>
        <location evidence="1 7">Membrane</location>
        <topology evidence="1 7">Single-pass type I membrane protein</topology>
    </subcellularLocation>
</comment>
<evidence type="ECO:0000313" key="12">
    <source>
        <dbReference type="EMBL" id="KAG0476496.1"/>
    </source>
</evidence>
<dbReference type="InterPro" id="IPR015720">
    <property type="entry name" value="Emp24-like"/>
</dbReference>
<evidence type="ECO:0000256" key="9">
    <source>
        <dbReference type="SAM" id="Phobius"/>
    </source>
</evidence>
<comment type="similarity">
    <text evidence="2 7">Belongs to the EMP24/GP25L family.</text>
</comment>